<dbReference type="InterPro" id="IPR051205">
    <property type="entry name" value="UbiH/COQ6_monooxygenase"/>
</dbReference>
<keyword evidence="5" id="KW-0274">FAD</keyword>
<dbReference type="PRINTS" id="PR00420">
    <property type="entry name" value="RNGMNOXGNASE"/>
</dbReference>
<dbReference type="Proteomes" id="UP000621390">
    <property type="component" value="Unassembled WGS sequence"/>
</dbReference>
<proteinExistence type="inferred from homology"/>
<reference evidence="10 12" key="1">
    <citation type="submission" date="2020-09" db="EMBL/GenBank/DDBJ databases">
        <title>Draft Genomes of Bacterial Isolates from North Pond Shallow Sediments.</title>
        <authorList>
            <person name="Kiel Reese B."/>
            <person name="Mullis M."/>
            <person name="Weisend R.E."/>
        </authorList>
    </citation>
    <scope>NUCLEOTIDE SEQUENCE</scope>
    <source>
        <strain evidence="10">KJE-2</strain>
        <strain evidence="9 12">KJE-3</strain>
    </source>
</reference>
<dbReference type="GO" id="GO:0006744">
    <property type="term" value="P:ubiquinone biosynthetic process"/>
    <property type="evidence" value="ECO:0007669"/>
    <property type="project" value="UniProtKB-UniPathway"/>
</dbReference>
<comment type="cofactor">
    <cofactor evidence="1">
        <name>FAD</name>
        <dbReference type="ChEBI" id="CHEBI:57692"/>
    </cofactor>
</comment>
<accession>A0A8I1G355</accession>
<dbReference type="UniPathway" id="UPA00232"/>
<evidence type="ECO:0000259" key="8">
    <source>
        <dbReference type="Pfam" id="PF01494"/>
    </source>
</evidence>
<dbReference type="NCBIfam" id="TIGR01988">
    <property type="entry name" value="Ubi-OHases"/>
    <property type="match status" value="1"/>
</dbReference>
<dbReference type="InterPro" id="IPR036188">
    <property type="entry name" value="FAD/NAD-bd_sf"/>
</dbReference>
<dbReference type="Pfam" id="PF01494">
    <property type="entry name" value="FAD_binding_3"/>
    <property type="match status" value="1"/>
</dbReference>
<keyword evidence="7 10" id="KW-0503">Monooxygenase</keyword>
<protein>
    <submittedName>
        <fullName evidence="10">FAD-dependent monooxygenase</fullName>
    </submittedName>
</protein>
<dbReference type="GO" id="GO:0071949">
    <property type="term" value="F:FAD binding"/>
    <property type="evidence" value="ECO:0007669"/>
    <property type="project" value="InterPro"/>
</dbReference>
<evidence type="ECO:0000313" key="10">
    <source>
        <dbReference type="EMBL" id="MBJ7315083.1"/>
    </source>
</evidence>
<dbReference type="AlphaFoldDB" id="A0A8I1G355"/>
<keyword evidence="4" id="KW-0285">Flavoprotein</keyword>
<comment type="pathway">
    <text evidence="2">Cofactor biosynthesis; ubiquinone biosynthesis.</text>
</comment>
<dbReference type="PANTHER" id="PTHR43876">
    <property type="entry name" value="UBIQUINONE BIOSYNTHESIS MONOOXYGENASE COQ6, MITOCHONDRIAL"/>
    <property type="match status" value="1"/>
</dbReference>
<name>A0A8I1G355_9GAMM</name>
<dbReference type="Proteomes" id="UP000655994">
    <property type="component" value="Unassembled WGS sequence"/>
</dbReference>
<sequence length="380" mass="42199">MEQLSVLINGGGMVGAAAALAFAQKGAQVTLLEPKPPSVEENTDPEWDLRISSVNNSNWQWLLGLGIGEDVRHSRVFDYDRLTVTSISGTSLSFHADEAGLSKLGVMVENNALQQALWAQLRALKNESLITDDKLEGFDTLSRTAFLNKGEHLNYDLLLGCDGAHSKVAQAAGIDYRGWDYDQRCLLANVRVEKPIAAETWEVFRSQGPYALLPLTENQACLIDYSKRDDITALEKDKRALESHLKQTFAPHIGDFKLLKSASFALQRKHACHYVKDGSVVLLGDAAHSIHPMAGQGVNLGFADVRCLIETLEQYSQSTALVEYERTRRRENAKMMRMMDAIQFGWRDSNPIMQLATSASLKVAGLPWVKRWLLQQAVGK</sequence>
<evidence type="ECO:0000256" key="7">
    <source>
        <dbReference type="ARBA" id="ARBA00023033"/>
    </source>
</evidence>
<comment type="similarity">
    <text evidence="3">Belongs to the UbiH/COQ6 family.</text>
</comment>
<evidence type="ECO:0000313" key="11">
    <source>
        <dbReference type="Proteomes" id="UP000621390"/>
    </source>
</evidence>
<dbReference type="InterPro" id="IPR010971">
    <property type="entry name" value="UbiH/COQ6"/>
</dbReference>
<dbReference type="RefSeq" id="WP_199494756.1">
    <property type="nucleotide sequence ID" value="NZ_JAEMOO010000009.1"/>
</dbReference>
<dbReference type="EMBL" id="JAEMOP010000002">
    <property type="protein sequence ID" value="MBJ7315083.1"/>
    <property type="molecule type" value="Genomic_DNA"/>
</dbReference>
<dbReference type="SUPFAM" id="SSF51905">
    <property type="entry name" value="FAD/NAD(P)-binding domain"/>
    <property type="match status" value="1"/>
</dbReference>
<feature type="domain" description="FAD-binding" evidence="8">
    <location>
        <begin position="151"/>
        <end position="337"/>
    </location>
</feature>
<dbReference type="GO" id="GO:0008682">
    <property type="term" value="F:3-demethoxyubiquinol 3-hydroxylase activity"/>
    <property type="evidence" value="ECO:0007669"/>
    <property type="project" value="TreeGrafter"/>
</dbReference>
<evidence type="ECO:0000313" key="12">
    <source>
        <dbReference type="Proteomes" id="UP000655994"/>
    </source>
</evidence>
<dbReference type="InterPro" id="IPR002938">
    <property type="entry name" value="FAD-bd"/>
</dbReference>
<keyword evidence="6" id="KW-0560">Oxidoreductase</keyword>
<evidence type="ECO:0000256" key="3">
    <source>
        <dbReference type="ARBA" id="ARBA00005349"/>
    </source>
</evidence>
<evidence type="ECO:0000256" key="6">
    <source>
        <dbReference type="ARBA" id="ARBA00023002"/>
    </source>
</evidence>
<evidence type="ECO:0000256" key="4">
    <source>
        <dbReference type="ARBA" id="ARBA00022630"/>
    </source>
</evidence>
<evidence type="ECO:0000256" key="2">
    <source>
        <dbReference type="ARBA" id="ARBA00004749"/>
    </source>
</evidence>
<evidence type="ECO:0000256" key="5">
    <source>
        <dbReference type="ARBA" id="ARBA00022827"/>
    </source>
</evidence>
<organism evidence="10 11">
    <name type="scientific">Idiomarina abyssalis</name>
    <dbReference type="NCBI Taxonomy" id="86102"/>
    <lineage>
        <taxon>Bacteria</taxon>
        <taxon>Pseudomonadati</taxon>
        <taxon>Pseudomonadota</taxon>
        <taxon>Gammaproteobacteria</taxon>
        <taxon>Alteromonadales</taxon>
        <taxon>Idiomarinaceae</taxon>
        <taxon>Idiomarina</taxon>
    </lineage>
</organism>
<evidence type="ECO:0000256" key="1">
    <source>
        <dbReference type="ARBA" id="ARBA00001974"/>
    </source>
</evidence>
<comment type="caution">
    <text evidence="10">The sequence shown here is derived from an EMBL/GenBank/DDBJ whole genome shotgun (WGS) entry which is preliminary data.</text>
</comment>
<evidence type="ECO:0000313" key="9">
    <source>
        <dbReference type="EMBL" id="MBJ7267408.1"/>
    </source>
</evidence>
<dbReference type="EMBL" id="JAEMOS010000032">
    <property type="protein sequence ID" value="MBJ7267408.1"/>
    <property type="molecule type" value="Genomic_DNA"/>
</dbReference>
<dbReference type="PANTHER" id="PTHR43876:SF10">
    <property type="entry name" value="3-DEMETHOXYUBIQUINOL 3-HYDROXYLASE"/>
    <property type="match status" value="1"/>
</dbReference>
<keyword evidence="12" id="KW-1185">Reference proteome</keyword>
<gene>
    <name evidence="9" type="ORF">JHC10_10730</name>
    <name evidence="10" type="ORF">JHC11_03580</name>
</gene>
<dbReference type="Gene3D" id="3.50.50.60">
    <property type="entry name" value="FAD/NAD(P)-binding domain"/>
    <property type="match status" value="2"/>
</dbReference>